<evidence type="ECO:0000313" key="8">
    <source>
        <dbReference type="Proteomes" id="UP001295423"/>
    </source>
</evidence>
<evidence type="ECO:0000256" key="2">
    <source>
        <dbReference type="ARBA" id="ARBA00006082"/>
    </source>
</evidence>
<dbReference type="GO" id="GO:0016887">
    <property type="term" value="F:ATP hydrolysis activity"/>
    <property type="evidence" value="ECO:0007669"/>
    <property type="project" value="InterPro"/>
</dbReference>
<dbReference type="PROSITE" id="PS00058">
    <property type="entry name" value="DNA_MISMATCH_REPAIR_1"/>
    <property type="match status" value="1"/>
</dbReference>
<dbReference type="GO" id="GO:0030983">
    <property type="term" value="F:mismatched DNA binding"/>
    <property type="evidence" value="ECO:0007669"/>
    <property type="project" value="InterPro"/>
</dbReference>
<comment type="similarity">
    <text evidence="2">Belongs to the DNA mismatch repair MutL/HexB family.</text>
</comment>
<gene>
    <name evidence="7" type="ORF">CYCCA115_LOCUS18926</name>
</gene>
<evidence type="ECO:0000259" key="6">
    <source>
        <dbReference type="SMART" id="SM01340"/>
    </source>
</evidence>
<dbReference type="Gene3D" id="3.30.1370.100">
    <property type="entry name" value="MutL, C-terminal domain, regulatory subdomain"/>
    <property type="match status" value="2"/>
</dbReference>
<dbReference type="InterPro" id="IPR042121">
    <property type="entry name" value="MutL_C_regsub"/>
</dbReference>
<dbReference type="Proteomes" id="UP001295423">
    <property type="component" value="Unassembled WGS sequence"/>
</dbReference>
<comment type="subcellular location">
    <subcellularLocation>
        <location evidence="1">Plastid</location>
        <location evidence="1">Chloroplast</location>
    </subcellularLocation>
</comment>
<reference evidence="7" key="1">
    <citation type="submission" date="2023-08" db="EMBL/GenBank/DDBJ databases">
        <authorList>
            <person name="Audoor S."/>
            <person name="Bilcke G."/>
        </authorList>
    </citation>
    <scope>NUCLEOTIDE SEQUENCE</scope>
</reference>
<dbReference type="SMART" id="SM00853">
    <property type="entry name" value="MutL_C"/>
    <property type="match status" value="1"/>
</dbReference>
<dbReference type="EMBL" id="CAKOGP040002076">
    <property type="protein sequence ID" value="CAJ1960863.1"/>
    <property type="molecule type" value="Genomic_DNA"/>
</dbReference>
<dbReference type="GO" id="GO:0005524">
    <property type="term" value="F:ATP binding"/>
    <property type="evidence" value="ECO:0007669"/>
    <property type="project" value="InterPro"/>
</dbReference>
<sequence length="1056" mass="117088">MEEDDDTAEIKKLHDDSIRRIVAEQAITDLSSIVKELVDNSIDAESKTIKVRLFGHGLEIIEVSDDGFGVPLQSREHLATRYATSKINCFDDIYSGTGLSMGFRGEALFSMACLSSQLIVASRTESEGIAQKMQFQRDGSLDKSSVTAVHRKIGTTVAVLKPFAHLPARRADMARRIRTERSKLFRLMESYAIFNVGVGINLIDMISGREDVALATSSASTTLEENVSAVLGHKFLSSLANIDVKLGDIVAPNKEDNLHDWGIKGLLSRNPHADPPARSINTFCINGRVVQLPKFAALLRKLWTGFSGRKRPSCILSLTLPNCSFDINLSPDKQQVLLVNEQQILDVLHHAVTDFYSSQVNGKFHAKRLQHPGNEDVVEKERQKHKRRFAFVHDLSKAKLQHDLEDRNSSKRQKIGHQDEMSSQKNLVDTSQGDVPQRYEMGLVSIDYAQISRRDRNEEKAEMKDQEHQKLYDAAVGSEQPQFFSKRGEKTSEGSRPIAVLTGRIKSTGASVRSEGKMSLDDRTASHSNCRSSEAQGAEFDMNKFRASRQKSGVTDYERQKWTEIQSKFRADQNRLDIKAMSSQFNVPSDSCCEDSRFSDSSDRPCLREFGNASPPSILMRCPEQQTKTDTCEKQLSPDCRKQRGSCGKKGSSSKKKDSTIGQTSSPQNGKTIMCHVGAQAQEGNCSVAIANDHNSAMPIRESSSSVAIANDQNSAMPIRESSTSLDWTSFEDADGICIKVRDEGIRLKKRRKDACKMSGQTSEDSKTEGHQHQIGKRGISESLEGDILSLSKAKFGDGSMEIVGQFNLGFILCLCNEDNLWIFDQHACDEKYNFEKLRRETKISEQRLLRPMALELTSSEEACILDHMNVFEANGFQFEFRPKAPIRRRLLLTSLPHSGAPNGRKDVQFGHEDVKALCAMLSEGAAYDAGDGGTGADGSGKFGNNAVRFASMTSSKQDPASSLIARLPKAISMFASRSCRSSIMIGTALSQSEMKKIVSRLADVEFPWNCPHGRPTLRHVGNVSTVLSEDAGRAMDHMGLAVTQVVINQRYETRI</sequence>
<evidence type="ECO:0000256" key="1">
    <source>
        <dbReference type="ARBA" id="ARBA00004229"/>
    </source>
</evidence>
<dbReference type="Gene3D" id="3.30.230.10">
    <property type="match status" value="1"/>
</dbReference>
<feature type="domain" description="DNA mismatch repair protein S5" evidence="6">
    <location>
        <begin position="227"/>
        <end position="357"/>
    </location>
</feature>
<dbReference type="GO" id="GO:0009507">
    <property type="term" value="C:chloroplast"/>
    <property type="evidence" value="ECO:0007669"/>
    <property type="project" value="UniProtKB-SubCell"/>
</dbReference>
<evidence type="ECO:0000259" key="5">
    <source>
        <dbReference type="SMART" id="SM00853"/>
    </source>
</evidence>
<feature type="region of interest" description="Disordered" evidence="4">
    <location>
        <begin position="473"/>
        <end position="536"/>
    </location>
</feature>
<dbReference type="GO" id="GO:0006298">
    <property type="term" value="P:mismatch repair"/>
    <property type="evidence" value="ECO:0007669"/>
    <property type="project" value="InterPro"/>
</dbReference>
<evidence type="ECO:0000256" key="3">
    <source>
        <dbReference type="ARBA" id="ARBA00022763"/>
    </source>
</evidence>
<dbReference type="Pfam" id="PF02518">
    <property type="entry name" value="HATPase_c"/>
    <property type="match status" value="1"/>
</dbReference>
<keyword evidence="3" id="KW-0227">DNA damage</keyword>
<dbReference type="InterPro" id="IPR038973">
    <property type="entry name" value="MutL/Mlh/Pms-like"/>
</dbReference>
<evidence type="ECO:0000313" key="7">
    <source>
        <dbReference type="EMBL" id="CAJ1960863.1"/>
    </source>
</evidence>
<feature type="compositionally biased region" description="Polar residues" evidence="4">
    <location>
        <begin position="526"/>
        <end position="535"/>
    </location>
</feature>
<dbReference type="InterPro" id="IPR014721">
    <property type="entry name" value="Ribsml_uS5_D2-typ_fold_subgr"/>
</dbReference>
<feature type="domain" description="MutL C-terminal dimerisation" evidence="5">
    <location>
        <begin position="803"/>
        <end position="990"/>
    </location>
</feature>
<dbReference type="SUPFAM" id="SSF55874">
    <property type="entry name" value="ATPase domain of HSP90 chaperone/DNA topoisomerase II/histidine kinase"/>
    <property type="match status" value="1"/>
</dbReference>
<protein>
    <recommendedName>
        <fullName evidence="9">DNA mismatch repair protein PMS1</fullName>
    </recommendedName>
</protein>
<name>A0AAD2G2X4_9STRA</name>
<dbReference type="SUPFAM" id="SSF118116">
    <property type="entry name" value="DNA mismatch repair protein MutL"/>
    <property type="match status" value="2"/>
</dbReference>
<dbReference type="GO" id="GO:0032389">
    <property type="term" value="C:MutLalpha complex"/>
    <property type="evidence" value="ECO:0007669"/>
    <property type="project" value="TreeGrafter"/>
</dbReference>
<keyword evidence="8" id="KW-1185">Reference proteome</keyword>
<feature type="compositionally biased region" description="Basic and acidic residues" evidence="4">
    <location>
        <begin position="514"/>
        <end position="525"/>
    </location>
</feature>
<feature type="compositionally biased region" description="Polar residues" evidence="4">
    <location>
        <begin position="660"/>
        <end position="671"/>
    </location>
</feature>
<evidence type="ECO:0008006" key="9">
    <source>
        <dbReference type="Google" id="ProtNLM"/>
    </source>
</evidence>
<evidence type="ECO:0000256" key="4">
    <source>
        <dbReference type="SAM" id="MobiDB-lite"/>
    </source>
</evidence>
<dbReference type="NCBIfam" id="TIGR00585">
    <property type="entry name" value="mutl"/>
    <property type="match status" value="1"/>
</dbReference>
<dbReference type="InterPro" id="IPR013507">
    <property type="entry name" value="DNA_mismatch_S5_2-like"/>
</dbReference>
<feature type="region of interest" description="Disordered" evidence="4">
    <location>
        <begin position="401"/>
        <end position="436"/>
    </location>
</feature>
<dbReference type="Pfam" id="PF08676">
    <property type="entry name" value="MutL_C"/>
    <property type="match status" value="1"/>
</dbReference>
<dbReference type="InterPro" id="IPR042120">
    <property type="entry name" value="MutL_C_dimsub"/>
</dbReference>
<feature type="region of interest" description="Disordered" evidence="4">
    <location>
        <begin position="757"/>
        <end position="777"/>
    </location>
</feature>
<dbReference type="InterPro" id="IPR020568">
    <property type="entry name" value="Ribosomal_Su5_D2-typ_SF"/>
</dbReference>
<dbReference type="InterPro" id="IPR014790">
    <property type="entry name" value="MutL_C"/>
</dbReference>
<dbReference type="PANTHER" id="PTHR10073:SF52">
    <property type="entry name" value="MISMATCH REPAIR ENDONUCLEASE PMS2"/>
    <property type="match status" value="1"/>
</dbReference>
<dbReference type="InterPro" id="IPR003594">
    <property type="entry name" value="HATPase_dom"/>
</dbReference>
<dbReference type="InterPro" id="IPR002099">
    <property type="entry name" value="MutL/Mlh/PMS"/>
</dbReference>
<dbReference type="SMART" id="SM01340">
    <property type="entry name" value="DNA_mis_repair"/>
    <property type="match status" value="1"/>
</dbReference>
<dbReference type="PANTHER" id="PTHR10073">
    <property type="entry name" value="DNA MISMATCH REPAIR PROTEIN MLH, PMS, MUTL"/>
    <property type="match status" value="1"/>
</dbReference>
<organism evidence="7 8">
    <name type="scientific">Cylindrotheca closterium</name>
    <dbReference type="NCBI Taxonomy" id="2856"/>
    <lineage>
        <taxon>Eukaryota</taxon>
        <taxon>Sar</taxon>
        <taxon>Stramenopiles</taxon>
        <taxon>Ochrophyta</taxon>
        <taxon>Bacillariophyta</taxon>
        <taxon>Bacillariophyceae</taxon>
        <taxon>Bacillariophycidae</taxon>
        <taxon>Bacillariales</taxon>
        <taxon>Bacillariaceae</taxon>
        <taxon>Cylindrotheca</taxon>
    </lineage>
</organism>
<accession>A0AAD2G2X4</accession>
<feature type="compositionally biased region" description="Polar residues" evidence="4">
    <location>
        <begin position="423"/>
        <end position="434"/>
    </location>
</feature>
<dbReference type="SUPFAM" id="SSF54211">
    <property type="entry name" value="Ribosomal protein S5 domain 2-like"/>
    <property type="match status" value="1"/>
</dbReference>
<dbReference type="Pfam" id="PF01119">
    <property type="entry name" value="DNA_mis_repair"/>
    <property type="match status" value="1"/>
</dbReference>
<dbReference type="Gene3D" id="3.30.1540.20">
    <property type="entry name" value="MutL, C-terminal domain, dimerisation subdomain"/>
    <property type="match status" value="2"/>
</dbReference>
<dbReference type="Gene3D" id="3.30.565.10">
    <property type="entry name" value="Histidine kinase-like ATPase, C-terminal domain"/>
    <property type="match status" value="1"/>
</dbReference>
<proteinExistence type="inferred from homology"/>
<feature type="region of interest" description="Disordered" evidence="4">
    <location>
        <begin position="630"/>
        <end position="671"/>
    </location>
</feature>
<dbReference type="InterPro" id="IPR014762">
    <property type="entry name" value="DNA_mismatch_repair_CS"/>
</dbReference>
<dbReference type="InterPro" id="IPR036890">
    <property type="entry name" value="HATPase_C_sf"/>
</dbReference>
<comment type="caution">
    <text evidence="7">The sequence shown here is derived from an EMBL/GenBank/DDBJ whole genome shotgun (WGS) entry which is preliminary data.</text>
</comment>
<dbReference type="InterPro" id="IPR037198">
    <property type="entry name" value="MutL_C_sf"/>
</dbReference>
<dbReference type="AlphaFoldDB" id="A0AAD2G2X4"/>
<dbReference type="GO" id="GO:0140664">
    <property type="term" value="F:ATP-dependent DNA damage sensor activity"/>
    <property type="evidence" value="ECO:0007669"/>
    <property type="project" value="InterPro"/>
</dbReference>